<dbReference type="Proteomes" id="UP001061862">
    <property type="component" value="Chromosome"/>
</dbReference>
<evidence type="ECO:0000313" key="2">
    <source>
        <dbReference type="EMBL" id="UXN71964.1"/>
    </source>
</evidence>
<evidence type="ECO:0000259" key="1">
    <source>
        <dbReference type="PROSITE" id="PS51186"/>
    </source>
</evidence>
<dbReference type="EMBL" id="CP104965">
    <property type="protein sequence ID" value="UXN71964.1"/>
    <property type="molecule type" value="Genomic_DNA"/>
</dbReference>
<dbReference type="InterPro" id="IPR016181">
    <property type="entry name" value="Acyl_CoA_acyltransferase"/>
</dbReference>
<protein>
    <submittedName>
        <fullName evidence="2">GNAT family N-acetyltransferase</fullName>
    </submittedName>
</protein>
<name>A0ABY6CI88_9HYPH</name>
<dbReference type="InterPro" id="IPR000182">
    <property type="entry name" value="GNAT_dom"/>
</dbReference>
<dbReference type="Gene3D" id="3.40.630.30">
    <property type="match status" value="1"/>
</dbReference>
<evidence type="ECO:0000313" key="3">
    <source>
        <dbReference type="Proteomes" id="UP001061862"/>
    </source>
</evidence>
<dbReference type="PANTHER" id="PTHR43792:SF1">
    <property type="entry name" value="N-ACETYLTRANSFERASE DOMAIN-CONTAINING PROTEIN"/>
    <property type="match status" value="1"/>
</dbReference>
<accession>A0ABY6CI88</accession>
<organism evidence="2 3">
    <name type="scientific">Devosia neptuniae</name>
    <dbReference type="NCBI Taxonomy" id="191302"/>
    <lineage>
        <taxon>Bacteria</taxon>
        <taxon>Pseudomonadati</taxon>
        <taxon>Pseudomonadota</taxon>
        <taxon>Alphaproteobacteria</taxon>
        <taxon>Hyphomicrobiales</taxon>
        <taxon>Devosiaceae</taxon>
        <taxon>Devosia</taxon>
    </lineage>
</organism>
<dbReference type="InterPro" id="IPR051531">
    <property type="entry name" value="N-acetyltransferase"/>
</dbReference>
<dbReference type="PROSITE" id="PS51186">
    <property type="entry name" value="GNAT"/>
    <property type="match status" value="1"/>
</dbReference>
<sequence length="169" mass="18668">MPHPVVAPTLTTERLTLRPQRRSDFDLLVALYTTDRSRFVGGRRAPAVVWRDFMNSVGHWPICGMGGWAIDITASSQCIGEVAVCRPPEYPETKIGWVLFEGFERQGFALEAAKAARDYARLTIASPSLVSYIDPDNAPSIKLAQRLGGQLDKAAATPNGDACLVFRYW</sequence>
<gene>
    <name evidence="2" type="ORF">N8A98_12615</name>
</gene>
<proteinExistence type="predicted"/>
<dbReference type="Pfam" id="PF13302">
    <property type="entry name" value="Acetyltransf_3"/>
    <property type="match status" value="1"/>
</dbReference>
<reference evidence="2 3" key="1">
    <citation type="submission" date="2022-09" db="EMBL/GenBank/DDBJ databases">
        <title>Interaction between co-microsymbionts with complementary sets of symbiotic genes in legume-rhizobium systems.</title>
        <authorList>
            <person name="Safronova V."/>
            <person name="Sazanova A."/>
            <person name="Afonin A."/>
            <person name="Chirak E."/>
        </authorList>
    </citation>
    <scope>NUCLEOTIDE SEQUENCE [LARGE SCALE GENOMIC DNA]</scope>
    <source>
        <strain evidence="2 3">A18/4-1</strain>
    </source>
</reference>
<keyword evidence="3" id="KW-1185">Reference proteome</keyword>
<dbReference type="RefSeq" id="WP_262171750.1">
    <property type="nucleotide sequence ID" value="NZ_CP104965.1"/>
</dbReference>
<feature type="domain" description="N-acetyltransferase" evidence="1">
    <location>
        <begin position="15"/>
        <end position="169"/>
    </location>
</feature>
<dbReference type="SUPFAM" id="SSF55729">
    <property type="entry name" value="Acyl-CoA N-acyltransferases (Nat)"/>
    <property type="match status" value="1"/>
</dbReference>
<dbReference type="PANTHER" id="PTHR43792">
    <property type="entry name" value="GNAT FAMILY, PUTATIVE (AFU_ORTHOLOGUE AFUA_3G00765)-RELATED-RELATED"/>
    <property type="match status" value="1"/>
</dbReference>